<dbReference type="NCBIfam" id="TIGR01679">
    <property type="entry name" value="bact_FAD_ox"/>
    <property type="match status" value="1"/>
</dbReference>
<evidence type="ECO:0000256" key="1">
    <source>
        <dbReference type="ARBA" id="ARBA00005147"/>
    </source>
</evidence>
<dbReference type="PIRSF" id="PIRSF000136">
    <property type="entry name" value="LGO_GLO"/>
    <property type="match status" value="1"/>
</dbReference>
<dbReference type="Pfam" id="PF04030">
    <property type="entry name" value="ALO"/>
    <property type="match status" value="1"/>
</dbReference>
<proteinExistence type="inferred from homology"/>
<evidence type="ECO:0000313" key="6">
    <source>
        <dbReference type="EMBL" id="MCO1660110.1"/>
    </source>
</evidence>
<dbReference type="Proteomes" id="UP001165283">
    <property type="component" value="Unassembled WGS sequence"/>
</dbReference>
<evidence type="ECO:0000313" key="7">
    <source>
        <dbReference type="Proteomes" id="UP001165283"/>
    </source>
</evidence>
<dbReference type="PANTHER" id="PTHR43762:SF1">
    <property type="entry name" value="D-ARABINONO-1,4-LACTONE OXIDASE"/>
    <property type="match status" value="1"/>
</dbReference>
<dbReference type="PROSITE" id="PS51387">
    <property type="entry name" value="FAD_PCMH"/>
    <property type="match status" value="1"/>
</dbReference>
<dbReference type="SUPFAM" id="SSF56176">
    <property type="entry name" value="FAD-binding/transporter-associated domain-like"/>
    <property type="match status" value="1"/>
</dbReference>
<sequence>MSWQNWAGNQRTDPVRTVRARDTADVVDAVRTAAAEGLRVKALGSGHSFTGVGVPDGVAVLLPSDPVGLRIDPAARRATVPAGMTLRVLNALLWRHGLALPNLGDIDAQTVAGAISTGTHGTGAAFPGLAAQVVGCRIVLADGSAVDCSAEVEPELFGVARLGLGAFGVLVEVTLQAVPAFMLHAREAAQPLDRVLAGLDELVATNEHFEFYWFPHTDVAATKANNRTSAEGGPARGRVAEWVGDDLLGNAGFEVVCRVGRVLPRAVPRLNRVVAGQFAAGEYVDRSYRVFTSPRRVRFLEMEYAVPREALPEAFAGVRAAVERHARAVSFPVEVRVAAADDVPLSTATGRESAYLAVHVHRGQPHEAYFSAVESVMVALGGRPHWGKLHTRTAEHLRTAYPAFDDVAALREKLDPQRRFGNAYLERVLG</sequence>
<dbReference type="InterPro" id="IPR016166">
    <property type="entry name" value="FAD-bd_PCMH"/>
</dbReference>
<dbReference type="Gene3D" id="3.30.43.10">
    <property type="entry name" value="Uridine Diphospho-n-acetylenolpyruvylglucosamine Reductase, domain 2"/>
    <property type="match status" value="1"/>
</dbReference>
<dbReference type="InterPro" id="IPR016169">
    <property type="entry name" value="FAD-bd_PCMH_sub2"/>
</dbReference>
<evidence type="ECO:0000256" key="3">
    <source>
        <dbReference type="ARBA" id="ARBA00022644"/>
    </source>
</evidence>
<evidence type="ECO:0000256" key="2">
    <source>
        <dbReference type="ARBA" id="ARBA00005466"/>
    </source>
</evidence>
<keyword evidence="7" id="KW-1185">Reference proteome</keyword>
<dbReference type="InterPro" id="IPR006093">
    <property type="entry name" value="Oxy_OxRdtase_FAD_BS"/>
</dbReference>
<dbReference type="InterPro" id="IPR007173">
    <property type="entry name" value="ALO_C"/>
</dbReference>
<dbReference type="PANTHER" id="PTHR43762">
    <property type="entry name" value="L-GULONOLACTONE OXIDASE"/>
    <property type="match status" value="1"/>
</dbReference>
<dbReference type="Gene3D" id="1.10.45.10">
    <property type="entry name" value="Vanillyl-alcohol Oxidase, Chain A, domain 4"/>
    <property type="match status" value="1"/>
</dbReference>
<dbReference type="RefSeq" id="WP_252445395.1">
    <property type="nucleotide sequence ID" value="NZ_JAGSOV010000077.1"/>
</dbReference>
<dbReference type="InterPro" id="IPR016167">
    <property type="entry name" value="FAD-bd_PCMH_sub1"/>
</dbReference>
<comment type="pathway">
    <text evidence="1">Cofactor biosynthesis; L-ascorbate biosynthesis.</text>
</comment>
<dbReference type="Pfam" id="PF01565">
    <property type="entry name" value="FAD_binding_4"/>
    <property type="match status" value="1"/>
</dbReference>
<evidence type="ECO:0000259" key="5">
    <source>
        <dbReference type="PROSITE" id="PS51387"/>
    </source>
</evidence>
<evidence type="ECO:0000256" key="4">
    <source>
        <dbReference type="ARBA" id="ARBA00023002"/>
    </source>
</evidence>
<dbReference type="InterPro" id="IPR016171">
    <property type="entry name" value="Vanillyl_alc_oxidase_C-sub2"/>
</dbReference>
<dbReference type="EMBL" id="JAGSOV010000077">
    <property type="protein sequence ID" value="MCO1660110.1"/>
    <property type="molecule type" value="Genomic_DNA"/>
</dbReference>
<dbReference type="Gene3D" id="3.30.465.10">
    <property type="match status" value="1"/>
</dbReference>
<keyword evidence="3" id="KW-0060">Ascorbate biosynthesis</keyword>
<accession>A0ABT1AB05</accession>
<feature type="domain" description="FAD-binding PCMH-type" evidence="5">
    <location>
        <begin position="10"/>
        <end position="180"/>
    </location>
</feature>
<organism evidence="6 7">
    <name type="scientific">Pseudonocardia humida</name>
    <dbReference type="NCBI Taxonomy" id="2800819"/>
    <lineage>
        <taxon>Bacteria</taxon>
        <taxon>Bacillati</taxon>
        <taxon>Actinomycetota</taxon>
        <taxon>Actinomycetes</taxon>
        <taxon>Pseudonocardiales</taxon>
        <taxon>Pseudonocardiaceae</taxon>
        <taxon>Pseudonocardia</taxon>
    </lineage>
</organism>
<dbReference type="InterPro" id="IPR010031">
    <property type="entry name" value="FAD_lactone_oxidase-like"/>
</dbReference>
<dbReference type="InterPro" id="IPR006094">
    <property type="entry name" value="Oxid_FAD_bind_N"/>
</dbReference>
<dbReference type="InterPro" id="IPR036318">
    <property type="entry name" value="FAD-bd_PCMH-like_sf"/>
</dbReference>
<reference evidence="6" key="1">
    <citation type="submission" date="2021-04" db="EMBL/GenBank/DDBJ databases">
        <title>Pseudonocardia sp. nov., isolated from sandy soil of mangrove forest.</title>
        <authorList>
            <person name="Zan Z."/>
            <person name="Huang R."/>
            <person name="Liu W."/>
        </authorList>
    </citation>
    <scope>NUCLEOTIDE SEQUENCE</scope>
    <source>
        <strain evidence="6">S2-4</strain>
    </source>
</reference>
<dbReference type="PROSITE" id="PS00862">
    <property type="entry name" value="OX2_COVAL_FAD"/>
    <property type="match status" value="1"/>
</dbReference>
<gene>
    <name evidence="6" type="ORF">KDL28_34130</name>
</gene>
<comment type="caution">
    <text evidence="6">The sequence shown here is derived from an EMBL/GenBank/DDBJ whole genome shotgun (WGS) entry which is preliminary data.</text>
</comment>
<name>A0ABT1AB05_9PSEU</name>
<comment type="similarity">
    <text evidence="2">Belongs to the oxygen-dependent FAD-linked oxidoreductase family.</text>
</comment>
<dbReference type="Gene3D" id="3.30.70.2520">
    <property type="match status" value="1"/>
</dbReference>
<protein>
    <submittedName>
        <fullName evidence="6">FAD-binding protein</fullName>
    </submittedName>
</protein>
<keyword evidence="4" id="KW-0560">Oxidoreductase</keyword>